<dbReference type="Gene3D" id="3.40.50.2300">
    <property type="match status" value="2"/>
</dbReference>
<evidence type="ECO:0000256" key="2">
    <source>
        <dbReference type="PROSITE-ProRule" id="PRU00284"/>
    </source>
</evidence>
<dbReference type="InterPro" id="IPR017777">
    <property type="entry name" value="ABC_urea-bd_UrtA"/>
</dbReference>
<dbReference type="Proteomes" id="UP000095087">
    <property type="component" value="Unassembled WGS sequence"/>
</dbReference>
<evidence type="ECO:0000313" key="6">
    <source>
        <dbReference type="EMBL" id="ODA68028.1"/>
    </source>
</evidence>
<sequence length="785" mass="84363">MRYDLRSERPGWWIPLPILGAALVAVLGTQSGGIVLGFVGSASGALLAGWAISRRLRIVAMATERAAAGDRYAEIPNQPPGPLDDLSKAIANLRAAAHEADARVVDQRRREAEARLHYAGRSFFTHQFRSTVDQVTLAFNQGIDHIGHTAAELSTQNRHMHEQVEAATRSAATAGADVHALGVAAREILHRMRLSAGDVAESREVSQRAVGDIAKADETVRSLAQAATRIGEVVGLIQTIARQTSLLALNASIEAVRSGEAGKGFAVVANDVKRLATQTAQATNDISAQVRDIQGAVEETAAALGQVTGSVGRINDANALLREVLEEQTAELDEVASHASGVARQIANALPGIGAAVGHVDNASQKVIGTAKDLIGQSQGLVSTVGRYFADLESGAIKIGILHSLSGTMTASERPLQELLVMMIEKCNAEGGVLGRPLEAVIMDPRSEPKRYAEQAKTLIEEHGVAAIFGCWTSASRKEVLPVVESLDSLLFYPSQYEGEEESSNIFYTGATPQQQAIPAVDYLLSQGKQRFFLLGTETIYPRTTNAILTAYLHSKGIKQSAIAEHYTPFNHRNWEDTVAWIKSFGAAGDAAIVTTVSGDANIYLFRELAEQGVTAASIPAMTLSIGEAELPALAGPELSGHLAAWNYLHEIDSAENRRFVNDWRRFCGAPNVVTDDPMEATWIGFHLWTKAVEKAGTTDTASVRDSLSGMRLLAPSGYEVVMDETNHHLHKPGFIGRMTSDARIVPVWHSEGLLNPRPWSPWLLTDTRRTPSRKTEAAPLALAG</sequence>
<name>A0A1E2S112_9HYPH</name>
<evidence type="ECO:0000313" key="7">
    <source>
        <dbReference type="Proteomes" id="UP000095087"/>
    </source>
</evidence>
<dbReference type="CDD" id="cd06355">
    <property type="entry name" value="PBP1_FmdD-like"/>
    <property type="match status" value="1"/>
</dbReference>
<keyword evidence="2" id="KW-0807">Transducer</keyword>
<dbReference type="InterPro" id="IPR028082">
    <property type="entry name" value="Peripla_BP_I"/>
</dbReference>
<dbReference type="GO" id="GO:0007165">
    <property type="term" value="P:signal transduction"/>
    <property type="evidence" value="ECO:0007669"/>
    <property type="project" value="UniProtKB-KW"/>
</dbReference>
<keyword evidence="3" id="KW-0812">Transmembrane</keyword>
<proteinExistence type="inferred from homology"/>
<evidence type="ECO:0000256" key="3">
    <source>
        <dbReference type="SAM" id="Phobius"/>
    </source>
</evidence>
<dbReference type="SUPFAM" id="SSF53822">
    <property type="entry name" value="Periplasmic binding protein-like I"/>
    <property type="match status" value="1"/>
</dbReference>
<dbReference type="STRING" id="1177755.A7A08_01198"/>
<dbReference type="PANTHER" id="PTHR47628:SF1">
    <property type="entry name" value="ALIPHATIC AMIDASE EXPRESSION-REGULATING PROTEIN"/>
    <property type="match status" value="1"/>
</dbReference>
<feature type="transmembrane region" description="Helical" evidence="3">
    <location>
        <begin position="34"/>
        <end position="52"/>
    </location>
</feature>
<dbReference type="AlphaFoldDB" id="A0A1E2S112"/>
<dbReference type="RefSeq" id="WP_169822931.1">
    <property type="nucleotide sequence ID" value="NZ_MASI01000002.1"/>
</dbReference>
<evidence type="ECO:0000259" key="4">
    <source>
        <dbReference type="PROSITE" id="PS50111"/>
    </source>
</evidence>
<evidence type="ECO:0000259" key="5">
    <source>
        <dbReference type="PROSITE" id="PS50885"/>
    </source>
</evidence>
<dbReference type="PANTHER" id="PTHR47628">
    <property type="match status" value="1"/>
</dbReference>
<feature type="domain" description="Methyl-accepting transducer" evidence="4">
    <location>
        <begin position="135"/>
        <end position="368"/>
    </location>
</feature>
<reference evidence="6 7" key="1">
    <citation type="submission" date="2016-07" db="EMBL/GenBank/DDBJ databases">
        <title>Draft genome sequence of Methyloligella halotolerans C2T (VKM B-2706T=CCUG 61687T=DSM 25045T), a halotolerant polyhydroxybutyrate accumulating methylotroph.</title>
        <authorList>
            <person name="Vasilenko O.V."/>
            <person name="Doronina N.V."/>
            <person name="Poroshina M.N."/>
            <person name="Tarlachkov S.V."/>
            <person name="Trotsenko Y.A."/>
        </authorList>
    </citation>
    <scope>NUCLEOTIDE SEQUENCE [LARGE SCALE GENOMIC DNA]</scope>
    <source>
        <strain evidence="6 7">VKM B-2706</strain>
    </source>
</reference>
<dbReference type="Pfam" id="PF13433">
    <property type="entry name" value="Peripla_BP_5"/>
    <property type="match status" value="1"/>
</dbReference>
<dbReference type="SUPFAM" id="SSF58104">
    <property type="entry name" value="Methyl-accepting chemotaxis protein (MCP) signaling domain"/>
    <property type="match status" value="1"/>
</dbReference>
<keyword evidence="3" id="KW-1133">Transmembrane helix</keyword>
<accession>A0A1E2S112</accession>
<dbReference type="PROSITE" id="PS50885">
    <property type="entry name" value="HAMP"/>
    <property type="match status" value="1"/>
</dbReference>
<dbReference type="PROSITE" id="PS50111">
    <property type="entry name" value="CHEMOTAXIS_TRANSDUC_2"/>
    <property type="match status" value="1"/>
</dbReference>
<comment type="similarity">
    <text evidence="1">Belongs to the methyl-accepting chemotaxis (MCP) protein family.</text>
</comment>
<keyword evidence="3" id="KW-0472">Membrane</keyword>
<dbReference type="Gene3D" id="1.10.287.950">
    <property type="entry name" value="Methyl-accepting chemotaxis protein"/>
    <property type="match status" value="1"/>
</dbReference>
<evidence type="ECO:0000256" key="1">
    <source>
        <dbReference type="ARBA" id="ARBA00029447"/>
    </source>
</evidence>
<feature type="domain" description="HAMP" evidence="5">
    <location>
        <begin position="50"/>
        <end position="102"/>
    </location>
</feature>
<comment type="caution">
    <text evidence="6">The sequence shown here is derived from an EMBL/GenBank/DDBJ whole genome shotgun (WGS) entry which is preliminary data.</text>
</comment>
<dbReference type="SMART" id="SM00283">
    <property type="entry name" value="MA"/>
    <property type="match status" value="1"/>
</dbReference>
<protein>
    <submittedName>
        <fullName evidence="6">Aliphatic amidase expression-regulating protein</fullName>
    </submittedName>
</protein>
<organism evidence="6 7">
    <name type="scientific">Methyloligella halotolerans</name>
    <dbReference type="NCBI Taxonomy" id="1177755"/>
    <lineage>
        <taxon>Bacteria</taxon>
        <taxon>Pseudomonadati</taxon>
        <taxon>Pseudomonadota</taxon>
        <taxon>Alphaproteobacteria</taxon>
        <taxon>Hyphomicrobiales</taxon>
        <taxon>Hyphomicrobiaceae</taxon>
        <taxon>Methyloligella</taxon>
    </lineage>
</organism>
<keyword evidence="7" id="KW-1185">Reference proteome</keyword>
<dbReference type="PATRIC" id="fig|1177755.3.peg.1203"/>
<feature type="transmembrane region" description="Helical" evidence="3">
    <location>
        <begin position="12"/>
        <end position="28"/>
    </location>
</feature>
<gene>
    <name evidence="6" type="ORF">A7A08_01198</name>
</gene>
<dbReference type="InterPro" id="IPR003660">
    <property type="entry name" value="HAMP_dom"/>
</dbReference>
<dbReference type="GO" id="GO:0016020">
    <property type="term" value="C:membrane"/>
    <property type="evidence" value="ECO:0007669"/>
    <property type="project" value="InterPro"/>
</dbReference>
<dbReference type="EMBL" id="MASI01000002">
    <property type="protein sequence ID" value="ODA68028.1"/>
    <property type="molecule type" value="Genomic_DNA"/>
</dbReference>
<dbReference type="InterPro" id="IPR004089">
    <property type="entry name" value="MCPsignal_dom"/>
</dbReference>
<dbReference type="Pfam" id="PF00015">
    <property type="entry name" value="MCPsignal"/>
    <property type="match status" value="1"/>
</dbReference>